<dbReference type="InterPro" id="IPR004564">
    <property type="entry name" value="OM_lipoprot_carrier_LolA-like"/>
</dbReference>
<dbReference type="Pfam" id="PF19574">
    <property type="entry name" value="LolA_3"/>
    <property type="match status" value="1"/>
</dbReference>
<dbReference type="RefSeq" id="WP_285674214.1">
    <property type="nucleotide sequence ID" value="NZ_BSYI01000048.1"/>
</dbReference>
<keyword evidence="3" id="KW-1185">Reference proteome</keyword>
<comment type="caution">
    <text evidence="2">The sequence shown here is derived from an EMBL/GenBank/DDBJ whole genome shotgun (WGS) entry which is preliminary data.</text>
</comment>
<reference evidence="2 3" key="1">
    <citation type="submission" date="2023-04" db="EMBL/GenBank/DDBJ databases">
        <title>Marinoamorphus aggregata gen. nov., sp. Nov., isolate from tissue of brittle star Ophioplocus japonicus.</title>
        <authorList>
            <person name="Kawano K."/>
            <person name="Sawayama S."/>
            <person name="Nakagawa S."/>
        </authorList>
    </citation>
    <scope>NUCLEOTIDE SEQUENCE [LARGE SCALE GENOMIC DNA]</scope>
    <source>
        <strain evidence="2 3">NKW23</strain>
    </source>
</reference>
<gene>
    <name evidence="2" type="ORF">LNKW23_42190</name>
</gene>
<sequence length="163" mass="16781">MPAGVGAALAARSGAGPETPLPYTEEISHPALAAPEIARGRFRRAPDGALIREQTAPREETSRIGAGYITVMRPGETGTELLPIPDEMAPMLDAMRALLAGAPEAAIARSSAELAAAPEGWRLALGFAGGGPGLTLYGCGDRLTGLEIAEPGGTRRRIRFGAP</sequence>
<evidence type="ECO:0000313" key="2">
    <source>
        <dbReference type="EMBL" id="GMG85003.1"/>
    </source>
</evidence>
<name>A0ABQ6LSE9_9RHOB</name>
<evidence type="ECO:0000313" key="3">
    <source>
        <dbReference type="Proteomes" id="UP001239909"/>
    </source>
</evidence>
<dbReference type="Proteomes" id="UP001239909">
    <property type="component" value="Unassembled WGS sequence"/>
</dbReference>
<accession>A0ABQ6LSE9</accession>
<dbReference type="EMBL" id="BSYI01000048">
    <property type="protein sequence ID" value="GMG85003.1"/>
    <property type="molecule type" value="Genomic_DNA"/>
</dbReference>
<proteinExistence type="predicted"/>
<evidence type="ECO:0000256" key="1">
    <source>
        <dbReference type="SAM" id="MobiDB-lite"/>
    </source>
</evidence>
<feature type="region of interest" description="Disordered" evidence="1">
    <location>
        <begin position="1"/>
        <end position="23"/>
    </location>
</feature>
<organism evidence="2 3">
    <name type="scientific">Paralimibaculum aggregatum</name>
    <dbReference type="NCBI Taxonomy" id="3036245"/>
    <lineage>
        <taxon>Bacteria</taxon>
        <taxon>Pseudomonadati</taxon>
        <taxon>Pseudomonadota</taxon>
        <taxon>Alphaproteobacteria</taxon>
        <taxon>Rhodobacterales</taxon>
        <taxon>Paracoccaceae</taxon>
        <taxon>Paralimibaculum</taxon>
    </lineage>
</organism>
<protein>
    <submittedName>
        <fullName evidence="2">Uncharacterized protein</fullName>
    </submittedName>
</protein>